<keyword evidence="6" id="KW-0695">RNA-directed DNA polymerase</keyword>
<evidence type="ECO:0000256" key="1">
    <source>
        <dbReference type="ARBA" id="ARBA00022679"/>
    </source>
</evidence>
<evidence type="ECO:0000256" key="4">
    <source>
        <dbReference type="ARBA" id="ARBA00022759"/>
    </source>
</evidence>
<sequence length="477" mass="54330">MPPLEDVGFVISAAGIKVDQEKVKAIQEWPMPTSITQVRSFHGLASFYQRALKTWQHYLWPKEFVIHTDHESLKHIKGQGKLNRRHGKWMEFIETFPYVICYKKESGLPSSLQVLKIEHCKNLISLVHEEEYSNCAATCLESLVIRNCPSLKSISSANGSLPARFKHLSIRYCPTLQCLSWGKLPDNLRNLEIYDCDNLICLSSSCELPEALESFQIWSCNRLESLKATLPKSLKSLLICNCGQLKWITDRFDGNNCLQYIYIKWRKDLGSLPEGLHHLINLGTLIIEKCEKLVSFPQGGLPASNLRMIYVICDNMVAYPRGIQNLIFLKRLEISYSEGFIKVLEEVGFPPNLSSLTIRNLKVCKPLLQWGLHRVTSLRELHLSGEATDMVSFPPEPEEEEEKEEENVDDELQGKMMLPNSLTTLNIESFKNLDRLSAGIQCLTSLQYLSICYCEKLSSFPEGGLPLSQISWLNNMA</sequence>
<evidence type="ECO:0000256" key="6">
    <source>
        <dbReference type="ARBA" id="ARBA00022918"/>
    </source>
</evidence>
<evidence type="ECO:0000256" key="7">
    <source>
        <dbReference type="SAM" id="MobiDB-lite"/>
    </source>
</evidence>
<gene>
    <name evidence="10" type="primary">LOC112491307</name>
</gene>
<dbReference type="Gene3D" id="3.30.70.270">
    <property type="match status" value="1"/>
</dbReference>
<dbReference type="SUPFAM" id="SSF52058">
    <property type="entry name" value="L domain-like"/>
    <property type="match status" value="1"/>
</dbReference>
<feature type="domain" description="Reverse transcriptase RNase H-like" evidence="8">
    <location>
        <begin position="50"/>
        <end position="96"/>
    </location>
</feature>
<dbReference type="Gene3D" id="3.80.10.10">
    <property type="entry name" value="Ribonuclease Inhibitor"/>
    <property type="match status" value="3"/>
</dbReference>
<evidence type="ECO:0000313" key="9">
    <source>
        <dbReference type="Proteomes" id="UP001652623"/>
    </source>
</evidence>
<keyword evidence="9" id="KW-1185">Reference proteome</keyword>
<organism evidence="9 10">
    <name type="scientific">Ziziphus jujuba</name>
    <name type="common">Chinese jujube</name>
    <name type="synonym">Ziziphus sativa</name>
    <dbReference type="NCBI Taxonomy" id="326968"/>
    <lineage>
        <taxon>Eukaryota</taxon>
        <taxon>Viridiplantae</taxon>
        <taxon>Streptophyta</taxon>
        <taxon>Embryophyta</taxon>
        <taxon>Tracheophyta</taxon>
        <taxon>Spermatophyta</taxon>
        <taxon>Magnoliopsida</taxon>
        <taxon>eudicotyledons</taxon>
        <taxon>Gunneridae</taxon>
        <taxon>Pentapetalae</taxon>
        <taxon>rosids</taxon>
        <taxon>fabids</taxon>
        <taxon>Rosales</taxon>
        <taxon>Rhamnaceae</taxon>
        <taxon>Paliureae</taxon>
        <taxon>Ziziphus</taxon>
    </lineage>
</organism>
<dbReference type="InterPro" id="IPR032675">
    <property type="entry name" value="LRR_dom_sf"/>
</dbReference>
<reference evidence="10" key="1">
    <citation type="submission" date="2025-08" db="UniProtKB">
        <authorList>
            <consortium name="RefSeq"/>
        </authorList>
    </citation>
    <scope>IDENTIFICATION</scope>
    <source>
        <tissue evidence="10">Seedling</tissue>
    </source>
</reference>
<keyword evidence="3" id="KW-0540">Nuclease</keyword>
<evidence type="ECO:0000256" key="3">
    <source>
        <dbReference type="ARBA" id="ARBA00022722"/>
    </source>
</evidence>
<dbReference type="InterPro" id="IPR043502">
    <property type="entry name" value="DNA/RNA_pol_sf"/>
</dbReference>
<keyword evidence="1" id="KW-0808">Transferase</keyword>
<dbReference type="SUPFAM" id="SSF56672">
    <property type="entry name" value="DNA/RNA polymerases"/>
    <property type="match status" value="1"/>
</dbReference>
<proteinExistence type="predicted"/>
<keyword evidence="2" id="KW-0548">Nucleotidyltransferase</keyword>
<dbReference type="GeneID" id="112491307"/>
<accession>A0ABM3ZZ73</accession>
<dbReference type="PANTHER" id="PTHR35046">
    <property type="entry name" value="ZINC KNUCKLE (CCHC-TYPE) FAMILY PROTEIN"/>
    <property type="match status" value="1"/>
</dbReference>
<evidence type="ECO:0000256" key="2">
    <source>
        <dbReference type="ARBA" id="ARBA00022695"/>
    </source>
</evidence>
<feature type="region of interest" description="Disordered" evidence="7">
    <location>
        <begin position="389"/>
        <end position="410"/>
    </location>
</feature>
<dbReference type="Pfam" id="PF17917">
    <property type="entry name" value="RT_RNaseH"/>
    <property type="match status" value="1"/>
</dbReference>
<feature type="compositionally biased region" description="Acidic residues" evidence="7">
    <location>
        <begin position="396"/>
        <end position="410"/>
    </location>
</feature>
<evidence type="ECO:0000259" key="8">
    <source>
        <dbReference type="Pfam" id="PF17917"/>
    </source>
</evidence>
<keyword evidence="5" id="KW-0378">Hydrolase</keyword>
<dbReference type="RefSeq" id="XP_060669776.1">
    <property type="nucleotide sequence ID" value="XM_060813793.1"/>
</dbReference>
<dbReference type="InterPro" id="IPR043128">
    <property type="entry name" value="Rev_trsase/Diguanyl_cyclase"/>
</dbReference>
<protein>
    <submittedName>
        <fullName evidence="10">Disease resistance protein At3g14460</fullName>
    </submittedName>
</protein>
<dbReference type="InterPro" id="IPR041373">
    <property type="entry name" value="RT_RNaseH"/>
</dbReference>
<evidence type="ECO:0000256" key="5">
    <source>
        <dbReference type="ARBA" id="ARBA00022801"/>
    </source>
</evidence>
<dbReference type="PANTHER" id="PTHR35046:SF9">
    <property type="entry name" value="RNA-DIRECTED DNA POLYMERASE"/>
    <property type="match status" value="1"/>
</dbReference>
<keyword evidence="4" id="KW-0255">Endonuclease</keyword>
<name>A0ABM3ZZ73_ZIZJJ</name>
<dbReference type="Proteomes" id="UP001652623">
    <property type="component" value="Chromosome 1"/>
</dbReference>
<evidence type="ECO:0000313" key="10">
    <source>
        <dbReference type="RefSeq" id="XP_060669776.1"/>
    </source>
</evidence>